<comment type="caution">
    <text evidence="4">The sequence shown here is derived from an EMBL/GenBank/DDBJ whole genome shotgun (WGS) entry which is preliminary data.</text>
</comment>
<dbReference type="InterPro" id="IPR007492">
    <property type="entry name" value="LytTR_DNA-bd_dom"/>
</dbReference>
<dbReference type="Pfam" id="PF00072">
    <property type="entry name" value="Response_reg"/>
    <property type="match status" value="1"/>
</dbReference>
<dbReference type="PANTHER" id="PTHR45526:SF1">
    <property type="entry name" value="TRANSCRIPTIONAL REGULATORY PROTEIN DCUR-RELATED"/>
    <property type="match status" value="1"/>
</dbReference>
<feature type="domain" description="HTH LytTR-type" evidence="3">
    <location>
        <begin position="149"/>
        <end position="252"/>
    </location>
</feature>
<organism evidence="4 5">
    <name type="scientific">Flectobacillus longus</name>
    <dbReference type="NCBI Taxonomy" id="2984207"/>
    <lineage>
        <taxon>Bacteria</taxon>
        <taxon>Pseudomonadati</taxon>
        <taxon>Bacteroidota</taxon>
        <taxon>Cytophagia</taxon>
        <taxon>Cytophagales</taxon>
        <taxon>Flectobacillaceae</taxon>
        <taxon>Flectobacillus</taxon>
    </lineage>
</organism>
<dbReference type="Proteomes" id="UP001236569">
    <property type="component" value="Unassembled WGS sequence"/>
</dbReference>
<keyword evidence="4" id="KW-0238">DNA-binding</keyword>
<dbReference type="Gene3D" id="2.40.50.1020">
    <property type="entry name" value="LytTr DNA-binding domain"/>
    <property type="match status" value="1"/>
</dbReference>
<dbReference type="SMART" id="SM00850">
    <property type="entry name" value="LytTR"/>
    <property type="match status" value="1"/>
</dbReference>
<dbReference type="InterPro" id="IPR011006">
    <property type="entry name" value="CheY-like_superfamily"/>
</dbReference>
<protein>
    <submittedName>
        <fullName evidence="4">LytTR family DNA-binding domain-containing protein</fullName>
    </submittedName>
</protein>
<evidence type="ECO:0000259" key="2">
    <source>
        <dbReference type="PROSITE" id="PS50110"/>
    </source>
</evidence>
<dbReference type="Gene3D" id="3.40.50.2300">
    <property type="match status" value="1"/>
</dbReference>
<dbReference type="RefSeq" id="WP_283370919.1">
    <property type="nucleotide sequence ID" value="NZ_JASHID010000014.1"/>
</dbReference>
<feature type="modified residue" description="4-aspartylphosphate" evidence="1">
    <location>
        <position position="57"/>
    </location>
</feature>
<gene>
    <name evidence="4" type="ORF">QM480_16765</name>
</gene>
<dbReference type="InterPro" id="IPR001789">
    <property type="entry name" value="Sig_transdc_resp-reg_receiver"/>
</dbReference>
<dbReference type="InterPro" id="IPR051271">
    <property type="entry name" value="2C-system_Tx_regulators"/>
</dbReference>
<feature type="domain" description="Response regulatory" evidence="2">
    <location>
        <begin position="5"/>
        <end position="120"/>
    </location>
</feature>
<evidence type="ECO:0000259" key="3">
    <source>
        <dbReference type="PROSITE" id="PS50930"/>
    </source>
</evidence>
<dbReference type="EMBL" id="JASHID010000014">
    <property type="protein sequence ID" value="MDI9865997.1"/>
    <property type="molecule type" value="Genomic_DNA"/>
</dbReference>
<name>A0ABT6YQY6_9BACT</name>
<evidence type="ECO:0000313" key="5">
    <source>
        <dbReference type="Proteomes" id="UP001236569"/>
    </source>
</evidence>
<dbReference type="SMART" id="SM00448">
    <property type="entry name" value="REC"/>
    <property type="match status" value="1"/>
</dbReference>
<evidence type="ECO:0000256" key="1">
    <source>
        <dbReference type="PROSITE-ProRule" id="PRU00169"/>
    </source>
</evidence>
<reference evidence="4 5" key="1">
    <citation type="submission" date="2023-05" db="EMBL/GenBank/DDBJ databases">
        <title>Novel species of genus Flectobacillus isolated from stream in China.</title>
        <authorList>
            <person name="Lu H."/>
        </authorList>
    </citation>
    <scope>NUCLEOTIDE SEQUENCE [LARGE SCALE GENOMIC DNA]</scope>
    <source>
        <strain evidence="4 5">DC10W</strain>
    </source>
</reference>
<keyword evidence="5" id="KW-1185">Reference proteome</keyword>
<dbReference type="PANTHER" id="PTHR45526">
    <property type="entry name" value="TRANSCRIPTIONAL REGULATORY PROTEIN DPIA"/>
    <property type="match status" value="1"/>
</dbReference>
<accession>A0ABT6YQY6</accession>
<dbReference type="GO" id="GO:0003677">
    <property type="term" value="F:DNA binding"/>
    <property type="evidence" value="ECO:0007669"/>
    <property type="project" value="UniProtKB-KW"/>
</dbReference>
<dbReference type="PROSITE" id="PS50110">
    <property type="entry name" value="RESPONSE_REGULATORY"/>
    <property type="match status" value="1"/>
</dbReference>
<dbReference type="Pfam" id="PF04397">
    <property type="entry name" value="LytTR"/>
    <property type="match status" value="1"/>
</dbReference>
<proteinExistence type="predicted"/>
<dbReference type="SUPFAM" id="SSF52172">
    <property type="entry name" value="CheY-like"/>
    <property type="match status" value="1"/>
</dbReference>
<keyword evidence="1" id="KW-0597">Phosphoprotein</keyword>
<sequence>MNIIKSIIIDDEPKARVLLNAIIEQYCPKVRIDALCSDLPSGIKAIKKYKPDLIFLDIEMPGHSGLELLDFFDEEEVNFGIIFTTAYNEYALQAFKFSAIDYLLKPIQHTQLIEAIDRFSRKREQSQNQQLKALQGNLNVSKSWEDKRIVVPNGQNYKLLSPSDILMIKGEGSYSELYLQDGTRILASRNLKHFEEILFYIPCFFRTHKSYLVNLQTVIEFVKSDGGYLNIKGGLVAGISPEKVDEFWERLK</sequence>
<evidence type="ECO:0000313" key="4">
    <source>
        <dbReference type="EMBL" id="MDI9865997.1"/>
    </source>
</evidence>
<dbReference type="PROSITE" id="PS50930">
    <property type="entry name" value="HTH_LYTTR"/>
    <property type="match status" value="1"/>
</dbReference>